<evidence type="ECO:0000259" key="4">
    <source>
        <dbReference type="PROSITE" id="PS01124"/>
    </source>
</evidence>
<evidence type="ECO:0000256" key="1">
    <source>
        <dbReference type="ARBA" id="ARBA00023015"/>
    </source>
</evidence>
<dbReference type="PANTHER" id="PTHR46796">
    <property type="entry name" value="HTH-TYPE TRANSCRIPTIONAL ACTIVATOR RHAS-RELATED"/>
    <property type="match status" value="1"/>
</dbReference>
<dbReference type="AlphaFoldDB" id="A0A446C9Y7"/>
<keyword evidence="3" id="KW-0804">Transcription</keyword>
<keyword evidence="2" id="KW-0238">DNA-binding</keyword>
<dbReference type="InterPro" id="IPR003313">
    <property type="entry name" value="AraC-bd"/>
</dbReference>
<evidence type="ECO:0000313" key="5">
    <source>
        <dbReference type="EMBL" id="SSW64630.1"/>
    </source>
</evidence>
<gene>
    <name evidence="5" type="primary">marA_1</name>
    <name evidence="5" type="ORF">AGI3411_01730</name>
</gene>
<evidence type="ECO:0000256" key="3">
    <source>
        <dbReference type="ARBA" id="ARBA00023163"/>
    </source>
</evidence>
<sequence length="277" mass="30801">MEKSDIELPGKHDWVQRASSARNVERIEAYFGGHGYDMHRHDTYGIGRTLAGVQSFHYRSGMAHSLPGGTIVLHPDEPHDGHAGTDAGFRYRMAYIEPALIQRVLGGKPLPFIPGGLSADPRLYVASDALLRSLDSPDPLEEDDAIYELAHALAAAAGVRRGRQAVDYRAAELARACLLDRLEHPVTLSELEQASGRDRWRLSRDFRVLYGTSPYRYLTMRRLERVRRLAAAGQPLALAAAWAGFTDQSHMTRHFRRAYGHSPGRWLRALKGGPDAG</sequence>
<dbReference type="EMBL" id="UFQB01000005">
    <property type="protein sequence ID" value="SSW64630.1"/>
    <property type="molecule type" value="Genomic_DNA"/>
</dbReference>
<evidence type="ECO:0000313" key="6">
    <source>
        <dbReference type="Proteomes" id="UP000289184"/>
    </source>
</evidence>
<name>A0A446C9Y7_9BURK</name>
<dbReference type="PANTHER" id="PTHR46796:SF2">
    <property type="entry name" value="TRANSCRIPTIONAL REGULATORY PROTEIN"/>
    <property type="match status" value="1"/>
</dbReference>
<dbReference type="SUPFAM" id="SSF51215">
    <property type="entry name" value="Regulatory protein AraC"/>
    <property type="match status" value="1"/>
</dbReference>
<dbReference type="Pfam" id="PF02311">
    <property type="entry name" value="AraC_binding"/>
    <property type="match status" value="1"/>
</dbReference>
<dbReference type="OrthoDB" id="3631840at2"/>
<feature type="domain" description="HTH araC/xylS-type" evidence="4">
    <location>
        <begin position="172"/>
        <end position="269"/>
    </location>
</feature>
<reference evidence="5 6" key="1">
    <citation type="submission" date="2018-07" db="EMBL/GenBank/DDBJ databases">
        <authorList>
            <person name="Peeters C."/>
        </authorList>
    </citation>
    <scope>NUCLEOTIDE SEQUENCE [LARGE SCALE GENOMIC DNA]</scope>
    <source>
        <strain evidence="5 6">LMG 3411</strain>
    </source>
</reference>
<protein>
    <submittedName>
        <fullName evidence="5">Multiple antibiotic resistance protein MarA</fullName>
    </submittedName>
</protein>
<dbReference type="GO" id="GO:0003700">
    <property type="term" value="F:DNA-binding transcription factor activity"/>
    <property type="evidence" value="ECO:0007669"/>
    <property type="project" value="InterPro"/>
</dbReference>
<dbReference type="PROSITE" id="PS01124">
    <property type="entry name" value="HTH_ARAC_FAMILY_2"/>
    <property type="match status" value="1"/>
</dbReference>
<dbReference type="InterPro" id="IPR037923">
    <property type="entry name" value="HTH-like"/>
</dbReference>
<evidence type="ECO:0000256" key="2">
    <source>
        <dbReference type="ARBA" id="ARBA00023125"/>
    </source>
</evidence>
<dbReference type="InterPro" id="IPR050204">
    <property type="entry name" value="AraC_XylS_family_regulators"/>
</dbReference>
<proteinExistence type="predicted"/>
<keyword evidence="1" id="KW-0805">Transcription regulation</keyword>
<dbReference type="Gene3D" id="1.10.10.60">
    <property type="entry name" value="Homeodomain-like"/>
    <property type="match status" value="1"/>
</dbReference>
<keyword evidence="6" id="KW-1185">Reference proteome</keyword>
<dbReference type="InterPro" id="IPR018060">
    <property type="entry name" value="HTH_AraC"/>
</dbReference>
<dbReference type="RefSeq" id="WP_129526963.1">
    <property type="nucleotide sequence ID" value="NZ_UFQB01000005.1"/>
</dbReference>
<dbReference type="Pfam" id="PF12833">
    <property type="entry name" value="HTH_18"/>
    <property type="match status" value="1"/>
</dbReference>
<organism evidence="5 6">
    <name type="scientific">Achromobacter agilis</name>
    <dbReference type="NCBI Taxonomy" id="1353888"/>
    <lineage>
        <taxon>Bacteria</taxon>
        <taxon>Pseudomonadati</taxon>
        <taxon>Pseudomonadota</taxon>
        <taxon>Betaproteobacteria</taxon>
        <taxon>Burkholderiales</taxon>
        <taxon>Alcaligenaceae</taxon>
        <taxon>Achromobacter</taxon>
    </lineage>
</organism>
<dbReference type="InterPro" id="IPR009057">
    <property type="entry name" value="Homeodomain-like_sf"/>
</dbReference>
<dbReference type="SMART" id="SM00342">
    <property type="entry name" value="HTH_ARAC"/>
    <property type="match status" value="1"/>
</dbReference>
<accession>A0A446C9Y7</accession>
<dbReference type="GO" id="GO:0043565">
    <property type="term" value="F:sequence-specific DNA binding"/>
    <property type="evidence" value="ECO:0007669"/>
    <property type="project" value="InterPro"/>
</dbReference>
<dbReference type="SUPFAM" id="SSF46689">
    <property type="entry name" value="Homeodomain-like"/>
    <property type="match status" value="2"/>
</dbReference>
<dbReference type="Proteomes" id="UP000289184">
    <property type="component" value="Unassembled WGS sequence"/>
</dbReference>